<dbReference type="SUPFAM" id="SSF81383">
    <property type="entry name" value="F-box domain"/>
    <property type="match status" value="1"/>
</dbReference>
<proteinExistence type="predicted"/>
<dbReference type="PANTHER" id="PTHR31639:SF326">
    <property type="entry name" value="F-BOX DOMAIN, FBD DOMAIN, F-BOX-LIKE DOMAIN SUPERFAMILY PROTEIN"/>
    <property type="match status" value="1"/>
</dbReference>
<protein>
    <recommendedName>
        <fullName evidence="1">F-box domain-containing protein</fullName>
    </recommendedName>
</protein>
<dbReference type="OrthoDB" id="1274461at2759"/>
<organism evidence="2 3">
    <name type="scientific">Mikania micrantha</name>
    <name type="common">bitter vine</name>
    <dbReference type="NCBI Taxonomy" id="192012"/>
    <lineage>
        <taxon>Eukaryota</taxon>
        <taxon>Viridiplantae</taxon>
        <taxon>Streptophyta</taxon>
        <taxon>Embryophyta</taxon>
        <taxon>Tracheophyta</taxon>
        <taxon>Spermatophyta</taxon>
        <taxon>Magnoliopsida</taxon>
        <taxon>eudicotyledons</taxon>
        <taxon>Gunneridae</taxon>
        <taxon>Pentapetalae</taxon>
        <taxon>asterids</taxon>
        <taxon>campanulids</taxon>
        <taxon>Asterales</taxon>
        <taxon>Asteraceae</taxon>
        <taxon>Asteroideae</taxon>
        <taxon>Heliantheae alliance</taxon>
        <taxon>Eupatorieae</taxon>
        <taxon>Mikania</taxon>
    </lineage>
</organism>
<accession>A0A5N6PT18</accession>
<reference evidence="2 3" key="1">
    <citation type="submission" date="2019-05" db="EMBL/GenBank/DDBJ databases">
        <title>Mikania micrantha, genome provides insights into the molecular mechanism of rapid growth.</title>
        <authorList>
            <person name="Liu B."/>
        </authorList>
    </citation>
    <scope>NUCLEOTIDE SEQUENCE [LARGE SCALE GENOMIC DNA]</scope>
    <source>
        <strain evidence="2">NLD-2019</strain>
        <tissue evidence="2">Leaf</tissue>
    </source>
</reference>
<dbReference type="Proteomes" id="UP000326396">
    <property type="component" value="Linkage Group LG10"/>
</dbReference>
<feature type="domain" description="F-box" evidence="1">
    <location>
        <begin position="8"/>
        <end position="61"/>
    </location>
</feature>
<comment type="caution">
    <text evidence="2">The sequence shown here is derived from an EMBL/GenBank/DDBJ whole genome shotgun (WGS) entry which is preliminary data.</text>
</comment>
<dbReference type="InterPro" id="IPR036047">
    <property type="entry name" value="F-box-like_dom_sf"/>
</dbReference>
<evidence type="ECO:0000313" key="3">
    <source>
        <dbReference type="Proteomes" id="UP000326396"/>
    </source>
</evidence>
<gene>
    <name evidence="2" type="ORF">E3N88_03963</name>
</gene>
<evidence type="ECO:0000259" key="1">
    <source>
        <dbReference type="PROSITE" id="PS50181"/>
    </source>
</evidence>
<dbReference type="EMBL" id="SZYD01000002">
    <property type="protein sequence ID" value="KAD7116695.1"/>
    <property type="molecule type" value="Genomic_DNA"/>
</dbReference>
<keyword evidence="3" id="KW-1185">Reference proteome</keyword>
<dbReference type="SMART" id="SM00579">
    <property type="entry name" value="FBD"/>
    <property type="match status" value="1"/>
</dbReference>
<dbReference type="PANTHER" id="PTHR31639">
    <property type="entry name" value="F-BOX PROTEIN-LIKE"/>
    <property type="match status" value="1"/>
</dbReference>
<dbReference type="AlphaFoldDB" id="A0A5N6PT18"/>
<dbReference type="PROSITE" id="PS50181">
    <property type="entry name" value="FBOX"/>
    <property type="match status" value="1"/>
</dbReference>
<name>A0A5N6PT18_9ASTR</name>
<dbReference type="SUPFAM" id="SSF52047">
    <property type="entry name" value="RNI-like"/>
    <property type="match status" value="1"/>
</dbReference>
<evidence type="ECO:0000313" key="2">
    <source>
        <dbReference type="EMBL" id="KAD7116695.1"/>
    </source>
</evidence>
<dbReference type="InterPro" id="IPR032675">
    <property type="entry name" value="LRR_dom_sf"/>
</dbReference>
<dbReference type="InterPro" id="IPR001810">
    <property type="entry name" value="F-box_dom"/>
</dbReference>
<dbReference type="Gene3D" id="3.80.10.10">
    <property type="entry name" value="Ribonuclease Inhibitor"/>
    <property type="match status" value="1"/>
</dbReference>
<sequence length="380" mass="43747">MELQDLPLDRLSNLPPNVIQMILTFMPMRDAFRTSILSQNWRDHCLNIPKLMFDDEVFQGSTCKSVSMRWKLLYIVYPILLLHQGSILELSLCNSQLISCCEIDQIILHLSRSATLKKLTLCIKSGDDHKLLPAFFKLQQLMILKLQNCVFQPPVNFKGFSRLVSLSFNNVSITAKAFLRFISNCPLLKDFTLIGDEKHLVGYWNSDFIELFECLPLVVNLHMSWFPVKCFAIGVMPQKLPTSLVHLNWLHLLGLSFAREIDLHSALLLVTSSPNIETIVMEMQHDPKEAMSQTAKNLIDHGDYSYAILDHLRVLEITNFTHMKTGMDFVKLILAKSPILREVYIVINKQVDVHDEVKMLKELLLYPRASTRAEIRIERP</sequence>
<dbReference type="InterPro" id="IPR006566">
    <property type="entry name" value="FBD"/>
</dbReference>
<dbReference type="Pfam" id="PF00646">
    <property type="entry name" value="F-box"/>
    <property type="match status" value="1"/>
</dbReference>